<dbReference type="AlphaFoldDB" id="J9W7L0"/>
<organism evidence="1 2">
    <name type="scientific">Mycobacterium indicus pranii (strain DSM 45239 / MTCC 9506)</name>
    <dbReference type="NCBI Taxonomy" id="1232724"/>
    <lineage>
        <taxon>Bacteria</taxon>
        <taxon>Bacillati</taxon>
        <taxon>Actinomycetota</taxon>
        <taxon>Actinomycetes</taxon>
        <taxon>Mycobacteriales</taxon>
        <taxon>Mycobacteriaceae</taxon>
        <taxon>Mycobacterium</taxon>
        <taxon>Mycobacterium avium complex (MAC)</taxon>
    </lineage>
</organism>
<proteinExistence type="predicted"/>
<sequence length="64" mass="6972">MDNAQLVAAAAGEGVELLLDFSLEADLSLEPDFSLEPELEPESLDEEPLVEALDFLPDSRLSVR</sequence>
<dbReference type="HOGENOM" id="CLU_2862996_0_0_11"/>
<evidence type="ECO:0000313" key="1">
    <source>
        <dbReference type="EMBL" id="AFS13109.1"/>
    </source>
</evidence>
<protein>
    <submittedName>
        <fullName evidence="1">Uncharacterized protein</fullName>
    </submittedName>
</protein>
<dbReference type="Proteomes" id="UP000007329">
    <property type="component" value="Chromosome"/>
</dbReference>
<gene>
    <name evidence="1" type="ORF">MIP_01605</name>
</gene>
<evidence type="ECO:0000313" key="2">
    <source>
        <dbReference type="Proteomes" id="UP000007329"/>
    </source>
</evidence>
<dbReference type="KEGG" id="mid:MIP_01605"/>
<reference evidence="1 2" key="1">
    <citation type="journal article" date="2007" name="PLoS ONE">
        <title>Molecular analysis of a leprosy immunotherapeutic bacillus provides insights into Mycobacterium evolution.</title>
        <authorList>
            <person name="Ahmed N."/>
            <person name="Saini V."/>
            <person name="Raghuvanshi S."/>
            <person name="Khurana J.P."/>
            <person name="Tyagi A.K."/>
            <person name="Tyagi A.K."/>
            <person name="Hasnain S.E."/>
        </authorList>
    </citation>
    <scope>NUCLEOTIDE SEQUENCE [LARGE SCALE GENOMIC DNA]</scope>
    <source>
        <strain evidence="1">MTCC 9506</strain>
    </source>
</reference>
<dbReference type="EMBL" id="CP002275">
    <property type="protein sequence ID" value="AFS13109.1"/>
    <property type="molecule type" value="Genomic_DNA"/>
</dbReference>
<name>J9W7L0_MYCIP</name>
<reference evidence="1 2" key="2">
    <citation type="journal article" date="2012" name="Nucleic Acids Res.">
        <title>Massive gene acquisitions in Mycobacterium indicus pranii provide a perspective on mycobacterial evolution.</title>
        <authorList>
            <person name="Saini V."/>
            <person name="Raghuvanshi S."/>
            <person name="Khurana J.P."/>
            <person name="Ahmed N."/>
            <person name="Hasnain S.E."/>
            <person name="Tyagi A.K."/>
            <person name="Tyagi A.K."/>
        </authorList>
    </citation>
    <scope>NUCLEOTIDE SEQUENCE [LARGE SCALE GENOMIC DNA]</scope>
    <source>
        <strain evidence="2">DSM 45239 / MTCC 9506</strain>
    </source>
</reference>
<accession>J9W7L0</accession>